<proteinExistence type="predicted"/>
<evidence type="ECO:0000259" key="3">
    <source>
        <dbReference type="Pfam" id="PF18962"/>
    </source>
</evidence>
<keyword evidence="1 2" id="KW-0732">Signal</keyword>
<gene>
    <name evidence="4" type="ORF">ACFO5T_03300</name>
</gene>
<dbReference type="Proteomes" id="UP001595878">
    <property type="component" value="Unassembled WGS sequence"/>
</dbReference>
<feature type="signal peptide" evidence="2">
    <location>
        <begin position="1"/>
        <end position="19"/>
    </location>
</feature>
<dbReference type="NCBIfam" id="TIGR04183">
    <property type="entry name" value="Por_Secre_tail"/>
    <property type="match status" value="1"/>
</dbReference>
<reference evidence="5" key="1">
    <citation type="journal article" date="2019" name="Int. J. Syst. Evol. Microbiol.">
        <title>The Global Catalogue of Microorganisms (GCM) 10K type strain sequencing project: providing services to taxonomists for standard genome sequencing and annotation.</title>
        <authorList>
            <consortium name="The Broad Institute Genomics Platform"/>
            <consortium name="The Broad Institute Genome Sequencing Center for Infectious Disease"/>
            <person name="Wu L."/>
            <person name="Ma J."/>
        </authorList>
    </citation>
    <scope>NUCLEOTIDE SEQUENCE [LARGE SCALE GENOMIC DNA]</scope>
    <source>
        <strain evidence="5">CGMCC 4.7427</strain>
    </source>
</reference>
<dbReference type="EMBL" id="JBHSHB010000007">
    <property type="protein sequence ID" value="MFC4689449.1"/>
    <property type="molecule type" value="Genomic_DNA"/>
</dbReference>
<evidence type="ECO:0000256" key="2">
    <source>
        <dbReference type="SAM" id="SignalP"/>
    </source>
</evidence>
<dbReference type="InterPro" id="IPR026444">
    <property type="entry name" value="Secre_tail"/>
</dbReference>
<dbReference type="SUPFAM" id="SSF63825">
    <property type="entry name" value="YWTD domain"/>
    <property type="match status" value="1"/>
</dbReference>
<keyword evidence="5" id="KW-1185">Reference proteome</keyword>
<name>A0ABV9L655_9FLAO</name>
<dbReference type="RefSeq" id="WP_380032011.1">
    <property type="nucleotide sequence ID" value="NZ_JBHSHB010000007.1"/>
</dbReference>
<organism evidence="4 5">
    <name type="scientific">Dokdonia genika</name>
    <dbReference type="NCBI Taxonomy" id="308113"/>
    <lineage>
        <taxon>Bacteria</taxon>
        <taxon>Pseudomonadati</taxon>
        <taxon>Bacteroidota</taxon>
        <taxon>Flavobacteriia</taxon>
        <taxon>Flavobacteriales</taxon>
        <taxon>Flavobacteriaceae</taxon>
        <taxon>Dokdonia</taxon>
    </lineage>
</organism>
<evidence type="ECO:0000313" key="5">
    <source>
        <dbReference type="Proteomes" id="UP001595878"/>
    </source>
</evidence>
<evidence type="ECO:0000313" key="4">
    <source>
        <dbReference type="EMBL" id="MFC4689449.1"/>
    </source>
</evidence>
<evidence type="ECO:0000256" key="1">
    <source>
        <dbReference type="ARBA" id="ARBA00022729"/>
    </source>
</evidence>
<sequence>MKLKLLFGILMFQSVLAQAQEIFTDSFAGQGAPFSLHTINDELYVGLFDVNANNVAYIQKVPFNDPTNKITVAEATSGIGFIKLAYDETSNILIGGTPSSLYKINLNDALPIQTEAFNDTSVDAQLGLILSNSTLYFVRDNTILKYSLNDTEYTETEVFENDNQIIIGEIYNDELYFFERTENGSNLTLYKIDITASSPTPVLVSNMEGYNFGFAQDVYLKNSLLYATIESSANHSIIKFDLEDALPVTPELVVTPDNAPLGITSYESNLYYITGTQKIFFIEDPELLNTNEFKKENSIVYPNPVVNDRLYIRSRSSDNFQLIDINGKIVLQGTHNREAITLHNINSGVYFLKLFNRDGEVLETQKVIKK</sequence>
<protein>
    <submittedName>
        <fullName evidence="4">T9SS type A sorting domain-containing protein</fullName>
    </submittedName>
</protein>
<feature type="chain" id="PRO_5045102403" evidence="2">
    <location>
        <begin position="20"/>
        <end position="370"/>
    </location>
</feature>
<dbReference type="Pfam" id="PF18962">
    <property type="entry name" value="Por_Secre_tail"/>
    <property type="match status" value="1"/>
</dbReference>
<comment type="caution">
    <text evidence="4">The sequence shown here is derived from an EMBL/GenBank/DDBJ whole genome shotgun (WGS) entry which is preliminary data.</text>
</comment>
<feature type="domain" description="Secretion system C-terminal sorting" evidence="3">
    <location>
        <begin position="300"/>
        <end position="366"/>
    </location>
</feature>
<accession>A0ABV9L655</accession>